<keyword evidence="3" id="KW-1185">Reference proteome</keyword>
<sequence>MQWFDLKNLGAKLERSQEASGAYFLKLSFENTAEASAIIGSALEGWVASEEKPGIEFKNYRDFSKISTIVAALEPFFDRDQVIMAKVDAGKLRQGEELLGFTNPIGADLVQALYPSKDTVAQDLVRMLDGDKRNKIIARVVAAQDIMGITPSVVPFDGRAVEVWHQLALQIGYFDATATMSAAILRAKLAGEVFRPFQEAVLNAAEIGRGVPHLDHRLESDQRALRLAEHLQEQYVQFGDRDHGWDEAYFYRGFTRAIEANFAVWDGKALGSPQIEPESYSAKFVADPSMPGSWKSGIFMRVSMAMEKAAEMLKIPPRDLFADRTIFHLGKRIGADDALGYQRGFRPKVAGELVSMRTIKMSPSAAGVVVHEMGHAIDLSHRHHLKVEDAEAILLDDTGIRQYINWLVDQNAHVSEKHAAYLKSPVEMIARSFEAAMADHMRRSGDSDFVSGGGIVALNGGFDHAPHSDLTERFVAGLAEVISLTRKYRFEASEEKRAGASLSM</sequence>
<organism evidence="1">
    <name type="scientific">Agrobacterium rosae</name>
    <dbReference type="NCBI Taxonomy" id="1972867"/>
    <lineage>
        <taxon>Bacteria</taxon>
        <taxon>Pseudomonadati</taxon>
        <taxon>Pseudomonadota</taxon>
        <taxon>Alphaproteobacteria</taxon>
        <taxon>Hyphomicrobiales</taxon>
        <taxon>Rhizobiaceae</taxon>
        <taxon>Rhizobium/Agrobacterium group</taxon>
        <taxon>Agrobacterium</taxon>
    </lineage>
</organism>
<accession>A0AAW9FF31</accession>
<dbReference type="EMBL" id="JAVRAD010000017">
    <property type="protein sequence ID" value="MDX8332415.1"/>
    <property type="molecule type" value="Genomic_DNA"/>
</dbReference>
<dbReference type="RefSeq" id="WP_320188639.1">
    <property type="nucleotide sequence ID" value="NZ_CP192770.1"/>
</dbReference>
<dbReference type="AlphaFoldDB" id="A0AAW9FF31"/>
<dbReference type="EMBL" id="JAVRAF010000014">
    <property type="protein sequence ID" value="MDX8305207.1"/>
    <property type="molecule type" value="Genomic_DNA"/>
</dbReference>
<evidence type="ECO:0000313" key="2">
    <source>
        <dbReference type="EMBL" id="MDX8332415.1"/>
    </source>
</evidence>
<gene>
    <name evidence="1" type="ORF">RMR22_23435</name>
    <name evidence="2" type="ORF">RMS29_24715</name>
</gene>
<reference evidence="1 3" key="1">
    <citation type="journal article" date="2023" name="Phytobiomes J">
        <title>Deciphering the key players within the bacterial microbiota associated with aerial crown gall tumors on rhododendron: Insights into the gallobiome.</title>
        <authorList>
            <person name="Kuzmanovic N."/>
            <person name="Nesme J."/>
            <person name="Wolf J."/>
            <person name="Neumann-Schaal M."/>
            <person name="Petersen J."/>
            <person name="Fernandez-Gnecco G."/>
            <person name="Sproeer C."/>
            <person name="Bunk B."/>
            <person name="Overmann J."/>
            <person name="Sorensen S.J."/>
            <person name="Idczak E."/>
            <person name="Smalla K."/>
        </authorList>
    </citation>
    <scope>NUCLEOTIDE SEQUENCE</scope>
    <source>
        <strain evidence="1">Rho-11.1</strain>
        <strain evidence="3">rho-14.1</strain>
        <strain evidence="2">Rho-14.1</strain>
    </source>
</reference>
<evidence type="ECO:0008006" key="4">
    <source>
        <dbReference type="Google" id="ProtNLM"/>
    </source>
</evidence>
<evidence type="ECO:0000313" key="3">
    <source>
        <dbReference type="Proteomes" id="UP001277561"/>
    </source>
</evidence>
<protein>
    <recommendedName>
        <fullName evidence="4">Peptidase M3A/M3B catalytic domain-containing protein</fullName>
    </recommendedName>
</protein>
<dbReference type="Proteomes" id="UP001277561">
    <property type="component" value="Unassembled WGS sequence"/>
</dbReference>
<proteinExistence type="predicted"/>
<evidence type="ECO:0000313" key="1">
    <source>
        <dbReference type="EMBL" id="MDX8305207.1"/>
    </source>
</evidence>
<comment type="caution">
    <text evidence="1">The sequence shown here is derived from an EMBL/GenBank/DDBJ whole genome shotgun (WGS) entry which is preliminary data.</text>
</comment>
<name>A0AAW9FF31_9HYPH</name>